<dbReference type="InterPro" id="IPR001841">
    <property type="entry name" value="Znf_RING"/>
</dbReference>
<proteinExistence type="predicted"/>
<feature type="domain" description="RING-type" evidence="2">
    <location>
        <begin position="136"/>
        <end position="181"/>
    </location>
</feature>
<organism evidence="3 4">
    <name type="scientific">Bimuria novae-zelandiae CBS 107.79</name>
    <dbReference type="NCBI Taxonomy" id="1447943"/>
    <lineage>
        <taxon>Eukaryota</taxon>
        <taxon>Fungi</taxon>
        <taxon>Dikarya</taxon>
        <taxon>Ascomycota</taxon>
        <taxon>Pezizomycotina</taxon>
        <taxon>Dothideomycetes</taxon>
        <taxon>Pleosporomycetidae</taxon>
        <taxon>Pleosporales</taxon>
        <taxon>Massarineae</taxon>
        <taxon>Didymosphaeriaceae</taxon>
        <taxon>Bimuria</taxon>
    </lineage>
</organism>
<dbReference type="SUPFAM" id="SSF57850">
    <property type="entry name" value="RING/U-box"/>
    <property type="match status" value="1"/>
</dbReference>
<accession>A0A6A5VLC3</accession>
<dbReference type="EMBL" id="ML976676">
    <property type="protein sequence ID" value="KAF1974217.1"/>
    <property type="molecule type" value="Genomic_DNA"/>
</dbReference>
<evidence type="ECO:0000313" key="4">
    <source>
        <dbReference type="Proteomes" id="UP000800036"/>
    </source>
</evidence>
<keyword evidence="4" id="KW-1185">Reference proteome</keyword>
<sequence length="195" mass="21583">MALYTQAPVPATFLATIPDSASTVANSQHSQSPQFATSLMHPSQILNVQPSPHDHSEAYRVSEALGFDVSTPLPDDYKRTTLEEFRALLNDLDDLLDTMKSPLELRLKKKKKNSHRICAAPTTLITTHAVGEANVCGIYHEELFGLGDDAIKLNRCGHTAHKSCFIQYFASSGGPKCPYCRREALRSARSPWSQR</sequence>
<evidence type="ECO:0000256" key="1">
    <source>
        <dbReference type="PROSITE-ProRule" id="PRU00175"/>
    </source>
</evidence>
<dbReference type="InterPro" id="IPR013083">
    <property type="entry name" value="Znf_RING/FYVE/PHD"/>
</dbReference>
<protein>
    <recommendedName>
        <fullName evidence="2">RING-type domain-containing protein</fullName>
    </recommendedName>
</protein>
<dbReference type="Proteomes" id="UP000800036">
    <property type="component" value="Unassembled WGS sequence"/>
</dbReference>
<keyword evidence="1" id="KW-0863">Zinc-finger</keyword>
<dbReference type="GO" id="GO:0008270">
    <property type="term" value="F:zinc ion binding"/>
    <property type="evidence" value="ECO:0007669"/>
    <property type="project" value="UniProtKB-KW"/>
</dbReference>
<name>A0A6A5VLC3_9PLEO</name>
<gene>
    <name evidence="3" type="ORF">BU23DRAFT_598545</name>
</gene>
<reference evidence="3" key="1">
    <citation type="journal article" date="2020" name="Stud. Mycol.">
        <title>101 Dothideomycetes genomes: a test case for predicting lifestyles and emergence of pathogens.</title>
        <authorList>
            <person name="Haridas S."/>
            <person name="Albert R."/>
            <person name="Binder M."/>
            <person name="Bloem J."/>
            <person name="Labutti K."/>
            <person name="Salamov A."/>
            <person name="Andreopoulos B."/>
            <person name="Baker S."/>
            <person name="Barry K."/>
            <person name="Bills G."/>
            <person name="Bluhm B."/>
            <person name="Cannon C."/>
            <person name="Castanera R."/>
            <person name="Culley D."/>
            <person name="Daum C."/>
            <person name="Ezra D."/>
            <person name="Gonzalez J."/>
            <person name="Henrissat B."/>
            <person name="Kuo A."/>
            <person name="Liang C."/>
            <person name="Lipzen A."/>
            <person name="Lutzoni F."/>
            <person name="Magnuson J."/>
            <person name="Mondo S."/>
            <person name="Nolan M."/>
            <person name="Ohm R."/>
            <person name="Pangilinan J."/>
            <person name="Park H.-J."/>
            <person name="Ramirez L."/>
            <person name="Alfaro M."/>
            <person name="Sun H."/>
            <person name="Tritt A."/>
            <person name="Yoshinaga Y."/>
            <person name="Zwiers L.-H."/>
            <person name="Turgeon B."/>
            <person name="Goodwin S."/>
            <person name="Spatafora J."/>
            <person name="Crous P."/>
            <person name="Grigoriev I."/>
        </authorList>
    </citation>
    <scope>NUCLEOTIDE SEQUENCE</scope>
    <source>
        <strain evidence="3">CBS 107.79</strain>
    </source>
</reference>
<keyword evidence="1" id="KW-0862">Zinc</keyword>
<evidence type="ECO:0000259" key="2">
    <source>
        <dbReference type="PROSITE" id="PS50089"/>
    </source>
</evidence>
<dbReference type="Gene3D" id="3.30.40.10">
    <property type="entry name" value="Zinc/RING finger domain, C3HC4 (zinc finger)"/>
    <property type="match status" value="1"/>
</dbReference>
<dbReference type="OrthoDB" id="8062037at2759"/>
<evidence type="ECO:0000313" key="3">
    <source>
        <dbReference type="EMBL" id="KAF1974217.1"/>
    </source>
</evidence>
<dbReference type="PROSITE" id="PS50089">
    <property type="entry name" value="ZF_RING_2"/>
    <property type="match status" value="1"/>
</dbReference>
<dbReference type="AlphaFoldDB" id="A0A6A5VLC3"/>
<keyword evidence="1" id="KW-0479">Metal-binding</keyword>